<dbReference type="GO" id="GO:0000978">
    <property type="term" value="F:RNA polymerase II cis-regulatory region sequence-specific DNA binding"/>
    <property type="evidence" value="ECO:0007669"/>
    <property type="project" value="TreeGrafter"/>
</dbReference>
<name>A0AAV7K1Q4_9METZ</name>
<evidence type="ECO:0000256" key="4">
    <source>
        <dbReference type="ARBA" id="ARBA00022771"/>
    </source>
</evidence>
<dbReference type="Gene3D" id="3.30.160.60">
    <property type="entry name" value="Classic Zinc Finger"/>
    <property type="match status" value="4"/>
</dbReference>
<reference evidence="12 13" key="1">
    <citation type="journal article" date="2023" name="BMC Biol.">
        <title>The compact genome of the sponge Oopsacas minuta (Hexactinellida) is lacking key metazoan core genes.</title>
        <authorList>
            <person name="Santini S."/>
            <person name="Schenkelaars Q."/>
            <person name="Jourda C."/>
            <person name="Duchesne M."/>
            <person name="Belahbib H."/>
            <person name="Rocher C."/>
            <person name="Selva M."/>
            <person name="Riesgo A."/>
            <person name="Vervoort M."/>
            <person name="Leys S.P."/>
            <person name="Kodjabachian L."/>
            <person name="Le Bivic A."/>
            <person name="Borchiellini C."/>
            <person name="Claverie J.M."/>
            <person name="Renard E."/>
        </authorList>
    </citation>
    <scope>NUCLEOTIDE SEQUENCE [LARGE SCALE GENOMIC DNA]</scope>
    <source>
        <strain evidence="12">SPO-2</strain>
    </source>
</reference>
<keyword evidence="4 10" id="KW-0863">Zinc-finger</keyword>
<dbReference type="InterPro" id="IPR050752">
    <property type="entry name" value="C2H2-ZF_domain"/>
</dbReference>
<dbReference type="Proteomes" id="UP001165289">
    <property type="component" value="Unassembled WGS sequence"/>
</dbReference>
<dbReference type="PANTHER" id="PTHR24384">
    <property type="entry name" value="FINGER PUTATIVE TRANSCRIPTION FACTOR FAMILY-RELATED"/>
    <property type="match status" value="1"/>
</dbReference>
<dbReference type="InterPro" id="IPR036236">
    <property type="entry name" value="Znf_C2H2_sf"/>
</dbReference>
<evidence type="ECO:0000256" key="7">
    <source>
        <dbReference type="ARBA" id="ARBA00023125"/>
    </source>
</evidence>
<keyword evidence="7" id="KW-0238">DNA-binding</keyword>
<evidence type="ECO:0000256" key="8">
    <source>
        <dbReference type="ARBA" id="ARBA00023163"/>
    </source>
</evidence>
<dbReference type="GO" id="GO:0005634">
    <property type="term" value="C:nucleus"/>
    <property type="evidence" value="ECO:0007669"/>
    <property type="project" value="UniProtKB-SubCell"/>
</dbReference>
<keyword evidence="13" id="KW-1185">Reference proteome</keyword>
<dbReference type="SMART" id="SM00355">
    <property type="entry name" value="ZnF_C2H2"/>
    <property type="match status" value="9"/>
</dbReference>
<evidence type="ECO:0000256" key="1">
    <source>
        <dbReference type="ARBA" id="ARBA00004123"/>
    </source>
</evidence>
<feature type="domain" description="C2H2-type" evidence="11">
    <location>
        <begin position="242"/>
        <end position="270"/>
    </location>
</feature>
<keyword evidence="3" id="KW-0677">Repeat</keyword>
<comment type="caution">
    <text evidence="12">The sequence shown here is derived from an EMBL/GenBank/DDBJ whole genome shotgun (WGS) entry which is preliminary data.</text>
</comment>
<dbReference type="AlphaFoldDB" id="A0AAV7K1Q4"/>
<feature type="domain" description="C2H2-type" evidence="11">
    <location>
        <begin position="216"/>
        <end position="243"/>
    </location>
</feature>
<dbReference type="EMBL" id="JAKMXF010000221">
    <property type="protein sequence ID" value="KAI6654826.1"/>
    <property type="molecule type" value="Genomic_DNA"/>
</dbReference>
<dbReference type="PROSITE" id="PS50157">
    <property type="entry name" value="ZINC_FINGER_C2H2_2"/>
    <property type="match status" value="4"/>
</dbReference>
<evidence type="ECO:0000256" key="10">
    <source>
        <dbReference type="PROSITE-ProRule" id="PRU00042"/>
    </source>
</evidence>
<feature type="domain" description="C2H2-type" evidence="11">
    <location>
        <begin position="375"/>
        <end position="403"/>
    </location>
</feature>
<keyword evidence="8" id="KW-0804">Transcription</keyword>
<proteinExistence type="predicted"/>
<accession>A0AAV7K1Q4</accession>
<keyword evidence="6" id="KW-0805">Transcription regulation</keyword>
<evidence type="ECO:0000256" key="5">
    <source>
        <dbReference type="ARBA" id="ARBA00022833"/>
    </source>
</evidence>
<dbReference type="SUPFAM" id="SSF57667">
    <property type="entry name" value="beta-beta-alpha zinc fingers"/>
    <property type="match status" value="3"/>
</dbReference>
<evidence type="ECO:0000259" key="11">
    <source>
        <dbReference type="PROSITE" id="PS50157"/>
    </source>
</evidence>
<dbReference type="PANTHER" id="PTHR24384:SF189">
    <property type="entry name" value="C2H2-TYPE DOMAIN-CONTAINING PROTEIN-RELATED"/>
    <property type="match status" value="1"/>
</dbReference>
<keyword evidence="9" id="KW-0539">Nucleus</keyword>
<dbReference type="PROSITE" id="PS00028">
    <property type="entry name" value="ZINC_FINGER_C2H2_1"/>
    <property type="match status" value="5"/>
</dbReference>
<evidence type="ECO:0000256" key="2">
    <source>
        <dbReference type="ARBA" id="ARBA00022723"/>
    </source>
</evidence>
<sequence>MRCQWVVKDKACGMSCLSLSFLNIHLSEHLDQLSLSSPQSQGFIRPRRNLHTYKCPWYKCEFSIDSVDVLRLRLHVYFHAFQLSLQVAGNKYIKKKNLPACHMPPADLSSVIPSLLQPYSCRWNGDRCKQDFHIPADFYQHVWEHGSNAAVDSSKELQCEWAKCKHKTKKRFSLHTHLKMHTQEKVIACPTCGNLFSTNPNLEDHLHRQAPISSLYACDICRKQFSTERLLKAHLHKHINNKQCTLCGFTMLDESHLKRHMLFKHNNERNEVCPHCRKTYKSKDVLDRHMMLSHPTPQVDVTPKRPKPYSCHLCDNKYKISSNLGRHLSRGHEFRCQLIHPKLKRFKFVKHDDGFYRVALNSQLQPMTSVKPLSYRCHICHNRFSYGHLLSKHLMSLHAFSLPPGYSRFRYLRNSEGFHELVTFRIESKILHSED</sequence>
<evidence type="ECO:0000313" key="13">
    <source>
        <dbReference type="Proteomes" id="UP001165289"/>
    </source>
</evidence>
<evidence type="ECO:0000313" key="12">
    <source>
        <dbReference type="EMBL" id="KAI6654826.1"/>
    </source>
</evidence>
<feature type="domain" description="C2H2-type" evidence="11">
    <location>
        <begin position="157"/>
        <end position="186"/>
    </location>
</feature>
<dbReference type="GO" id="GO:0000981">
    <property type="term" value="F:DNA-binding transcription factor activity, RNA polymerase II-specific"/>
    <property type="evidence" value="ECO:0007669"/>
    <property type="project" value="TreeGrafter"/>
</dbReference>
<dbReference type="InterPro" id="IPR013087">
    <property type="entry name" value="Znf_C2H2_type"/>
</dbReference>
<evidence type="ECO:0000256" key="6">
    <source>
        <dbReference type="ARBA" id="ARBA00023015"/>
    </source>
</evidence>
<keyword evidence="2" id="KW-0479">Metal-binding</keyword>
<protein>
    <submittedName>
        <fullName evidence="12">Histone H4 transcription factor-like</fullName>
    </submittedName>
</protein>
<organism evidence="12 13">
    <name type="scientific">Oopsacas minuta</name>
    <dbReference type="NCBI Taxonomy" id="111878"/>
    <lineage>
        <taxon>Eukaryota</taxon>
        <taxon>Metazoa</taxon>
        <taxon>Porifera</taxon>
        <taxon>Hexactinellida</taxon>
        <taxon>Hexasterophora</taxon>
        <taxon>Lyssacinosida</taxon>
        <taxon>Leucopsacidae</taxon>
        <taxon>Oopsacas</taxon>
    </lineage>
</organism>
<gene>
    <name evidence="12" type="ORF">LOD99_2705</name>
</gene>
<dbReference type="GO" id="GO:0008270">
    <property type="term" value="F:zinc ion binding"/>
    <property type="evidence" value="ECO:0007669"/>
    <property type="project" value="UniProtKB-KW"/>
</dbReference>
<comment type="subcellular location">
    <subcellularLocation>
        <location evidence="1">Nucleus</location>
    </subcellularLocation>
</comment>
<evidence type="ECO:0000256" key="9">
    <source>
        <dbReference type="ARBA" id="ARBA00023242"/>
    </source>
</evidence>
<evidence type="ECO:0000256" key="3">
    <source>
        <dbReference type="ARBA" id="ARBA00022737"/>
    </source>
</evidence>
<dbReference type="Pfam" id="PF00096">
    <property type="entry name" value="zf-C2H2"/>
    <property type="match status" value="2"/>
</dbReference>
<keyword evidence="5" id="KW-0862">Zinc</keyword>